<sequence>MGVYADDVTEFTQSKEINEDRPPLGDRLRGLANELDIDSVEEVRRLRERT</sequence>
<name>A0AAP3E8U4_9EURY</name>
<reference evidence="2 3" key="1">
    <citation type="submission" date="2022-09" db="EMBL/GenBank/DDBJ databases">
        <title>Enrichment on poylsaccharides allowed isolation of novel metabolic and taxonomic groups of Haloarchaea.</title>
        <authorList>
            <person name="Sorokin D.Y."/>
            <person name="Elcheninov A.G."/>
            <person name="Khizhniak T.V."/>
            <person name="Kolganova T.V."/>
            <person name="Kublanov I.V."/>
        </authorList>
    </citation>
    <scope>NUCLEOTIDE SEQUENCE [LARGE SCALE GENOMIC DNA]</scope>
    <source>
        <strain evidence="2 3">AArc-curdl1</strain>
    </source>
</reference>
<accession>A0AAP3E8U4</accession>
<gene>
    <name evidence="2" type="ORF">OB919_20120</name>
</gene>
<organism evidence="2 3">
    <name type="scientific">Natronosalvus hydrolyticus</name>
    <dbReference type="NCBI Taxonomy" id="2979988"/>
    <lineage>
        <taxon>Archaea</taxon>
        <taxon>Methanobacteriati</taxon>
        <taxon>Methanobacteriota</taxon>
        <taxon>Stenosarchaea group</taxon>
        <taxon>Halobacteria</taxon>
        <taxon>Halobacteriales</taxon>
        <taxon>Natrialbaceae</taxon>
        <taxon>Natronosalvus</taxon>
    </lineage>
</organism>
<proteinExistence type="predicted"/>
<comment type="caution">
    <text evidence="2">The sequence shown here is derived from an EMBL/GenBank/DDBJ whole genome shotgun (WGS) entry which is preliminary data.</text>
</comment>
<dbReference type="EMBL" id="JAOPJZ010000035">
    <property type="protein sequence ID" value="MCU4754257.1"/>
    <property type="molecule type" value="Genomic_DNA"/>
</dbReference>
<evidence type="ECO:0000256" key="1">
    <source>
        <dbReference type="SAM" id="MobiDB-lite"/>
    </source>
</evidence>
<feature type="region of interest" description="Disordered" evidence="1">
    <location>
        <begin position="1"/>
        <end position="27"/>
    </location>
</feature>
<dbReference type="Proteomes" id="UP001321047">
    <property type="component" value="Unassembled WGS sequence"/>
</dbReference>
<protein>
    <submittedName>
        <fullName evidence="2">Uncharacterized protein</fullName>
    </submittedName>
</protein>
<feature type="compositionally biased region" description="Basic and acidic residues" evidence="1">
    <location>
        <begin position="16"/>
        <end position="27"/>
    </location>
</feature>
<dbReference type="RefSeq" id="WP_342810560.1">
    <property type="nucleotide sequence ID" value="NZ_JAOPJZ010000035.1"/>
</dbReference>
<evidence type="ECO:0000313" key="3">
    <source>
        <dbReference type="Proteomes" id="UP001321047"/>
    </source>
</evidence>
<dbReference type="AlphaFoldDB" id="A0AAP3E8U4"/>
<keyword evidence="3" id="KW-1185">Reference proteome</keyword>
<evidence type="ECO:0000313" key="2">
    <source>
        <dbReference type="EMBL" id="MCU4754257.1"/>
    </source>
</evidence>